<sequence length="628" mass="70978">MYKESLFQLIRNEEVVLWAGAGMSMYAGYPSGVALAKQIYIDLPDSQRTYVNENMGLAALAEEYRAIKGTRNGLIALLTRCFHSSPKSIEYHQKVSQIPHFKTIITTNYDRLFETAYGENAQLIFSNEHVPYIDKDKVQVFKVHGDLTKPDSIILTTSDYNNFFKSGAEQNLVWTVVKERVATKNILFIGYNLADPNVDVIFSKITDALGENKKECFLVSPSLPPHKVVELQKRGIHFIESSGEAFIDELIGNIDDNIYLDLDAGLVDVNTLRKYVDKAGHLPQLAASDNKYRLQGVSSKNEQYSMGVEFSMRLDAQENKALRNLLSGNTADAVTIPKEILLASKHVLDGITVSKTMGDMTFSPLPTLDSTIDIRFEEGLQYDDVGLQIFPLAEKVEVRIRLRGAFVLLEHQRGKGEQGSIQLTFSYKHDQIVKRVREEVELFTFLCALGEGKKFHIFHKSRHVYTTDLGFIRSQLPLFEFYLSYFSQLQQIERLHKVIFQGFHFDEVDEKMHQDAHLVIVAASSSEHEYKLDKGVKITFELTTSADEEEYAMVCSNLEGLSLKSKLQDKISIHGLDIPLGFASARIVDPYIANDETIATPDGRTIILEIKSRSGTQLVKYNKTQQSL</sequence>
<organism evidence="1 2">
    <name type="scientific">Dyadobacter fermentans</name>
    <dbReference type="NCBI Taxonomy" id="94254"/>
    <lineage>
        <taxon>Bacteria</taxon>
        <taxon>Pseudomonadati</taxon>
        <taxon>Bacteroidota</taxon>
        <taxon>Cytophagia</taxon>
        <taxon>Cytophagales</taxon>
        <taxon>Spirosomataceae</taxon>
        <taxon>Dyadobacter</taxon>
    </lineage>
</organism>
<name>A0ABU1R9U1_9BACT</name>
<dbReference type="EMBL" id="JAVDTI010000011">
    <property type="protein sequence ID" value="MDR6809664.1"/>
    <property type="molecule type" value="Genomic_DNA"/>
</dbReference>
<protein>
    <submittedName>
        <fullName evidence="1">NAD-dependent SIR2 family protein deacetylase</fullName>
    </submittedName>
</protein>
<evidence type="ECO:0000313" key="1">
    <source>
        <dbReference type="EMBL" id="MDR6809664.1"/>
    </source>
</evidence>
<dbReference type="RefSeq" id="WP_309993425.1">
    <property type="nucleotide sequence ID" value="NZ_JAVDTI010000011.1"/>
</dbReference>
<proteinExistence type="predicted"/>
<dbReference type="Pfam" id="PF13289">
    <property type="entry name" value="SIR2_2"/>
    <property type="match status" value="1"/>
</dbReference>
<dbReference type="SUPFAM" id="SSF52467">
    <property type="entry name" value="DHS-like NAD/FAD-binding domain"/>
    <property type="match status" value="1"/>
</dbReference>
<dbReference type="Proteomes" id="UP001264980">
    <property type="component" value="Unassembled WGS sequence"/>
</dbReference>
<evidence type="ECO:0000313" key="2">
    <source>
        <dbReference type="Proteomes" id="UP001264980"/>
    </source>
</evidence>
<comment type="caution">
    <text evidence="1">The sequence shown here is derived from an EMBL/GenBank/DDBJ whole genome shotgun (WGS) entry which is preliminary data.</text>
</comment>
<accession>A0ABU1R9U1</accession>
<dbReference type="InterPro" id="IPR029035">
    <property type="entry name" value="DHS-like_NAD/FAD-binding_dom"/>
</dbReference>
<reference evidence="1 2" key="1">
    <citation type="submission" date="2023-07" db="EMBL/GenBank/DDBJ databases">
        <title>Sorghum-associated microbial communities from plants grown in Nebraska, USA.</title>
        <authorList>
            <person name="Schachtman D."/>
        </authorList>
    </citation>
    <scope>NUCLEOTIDE SEQUENCE [LARGE SCALE GENOMIC DNA]</scope>
    <source>
        <strain evidence="1 2">BE57</strain>
    </source>
</reference>
<gene>
    <name evidence="1" type="ORF">J2W84_006740</name>
</gene>
<keyword evidence="2" id="KW-1185">Reference proteome</keyword>